<protein>
    <submittedName>
        <fullName evidence="1">2180_t:CDS:1</fullName>
    </submittedName>
</protein>
<dbReference type="EMBL" id="CAJVPM010001779">
    <property type="protein sequence ID" value="CAG8473657.1"/>
    <property type="molecule type" value="Genomic_DNA"/>
</dbReference>
<name>A0ACA9KIJ9_9GLOM</name>
<keyword evidence="2" id="KW-1185">Reference proteome</keyword>
<sequence>MTTFVAVTSSNNLNEAIAVVKKVKADKYYGTHLCEISITLDKKDEIIKVLVKQVQQLSVNYATIYNQEKDTCEKERKLSEPIERERQMDNIRRVNYYEHKKQSEEKLYARLRKIAEITHQVKTSKAKPIRQRAYRVSLSENEFIEKELKEMKERELIRKSNSS</sequence>
<reference evidence="1" key="1">
    <citation type="submission" date="2021-06" db="EMBL/GenBank/DDBJ databases">
        <authorList>
            <person name="Kallberg Y."/>
            <person name="Tangrot J."/>
            <person name="Rosling A."/>
        </authorList>
    </citation>
    <scope>NUCLEOTIDE SEQUENCE</scope>
    <source>
        <strain evidence="1">AU212A</strain>
    </source>
</reference>
<evidence type="ECO:0000313" key="2">
    <source>
        <dbReference type="Proteomes" id="UP000789860"/>
    </source>
</evidence>
<proteinExistence type="predicted"/>
<comment type="caution">
    <text evidence="1">The sequence shown here is derived from an EMBL/GenBank/DDBJ whole genome shotgun (WGS) entry which is preliminary data.</text>
</comment>
<dbReference type="Proteomes" id="UP000789860">
    <property type="component" value="Unassembled WGS sequence"/>
</dbReference>
<evidence type="ECO:0000313" key="1">
    <source>
        <dbReference type="EMBL" id="CAG8473657.1"/>
    </source>
</evidence>
<gene>
    <name evidence="1" type="ORF">SCALOS_LOCUS2138</name>
</gene>
<organism evidence="1 2">
    <name type="scientific">Scutellospora calospora</name>
    <dbReference type="NCBI Taxonomy" id="85575"/>
    <lineage>
        <taxon>Eukaryota</taxon>
        <taxon>Fungi</taxon>
        <taxon>Fungi incertae sedis</taxon>
        <taxon>Mucoromycota</taxon>
        <taxon>Glomeromycotina</taxon>
        <taxon>Glomeromycetes</taxon>
        <taxon>Diversisporales</taxon>
        <taxon>Gigasporaceae</taxon>
        <taxon>Scutellospora</taxon>
    </lineage>
</organism>
<accession>A0ACA9KIJ9</accession>